<keyword evidence="3" id="KW-1185">Reference proteome</keyword>
<comment type="caution">
    <text evidence="2">The sequence shown here is derived from an EMBL/GenBank/DDBJ whole genome shotgun (WGS) entry which is preliminary data.</text>
</comment>
<reference evidence="2" key="1">
    <citation type="submission" date="2021-03" db="EMBL/GenBank/DDBJ databases">
        <title>Draft genome sequence of rust myrtle Austropuccinia psidii MF-1, a brazilian biotype.</title>
        <authorList>
            <person name="Quecine M.C."/>
            <person name="Pachon D.M.R."/>
            <person name="Bonatelli M.L."/>
            <person name="Correr F.H."/>
            <person name="Franceschini L.M."/>
            <person name="Leite T.F."/>
            <person name="Margarido G.R.A."/>
            <person name="Almeida C.A."/>
            <person name="Ferrarezi J.A."/>
            <person name="Labate C.A."/>
        </authorList>
    </citation>
    <scope>NUCLEOTIDE SEQUENCE</scope>
    <source>
        <strain evidence="2">MF-1</strain>
    </source>
</reference>
<feature type="compositionally biased region" description="Basic residues" evidence="1">
    <location>
        <begin position="43"/>
        <end position="52"/>
    </location>
</feature>
<feature type="region of interest" description="Disordered" evidence="1">
    <location>
        <begin position="1"/>
        <end position="83"/>
    </location>
</feature>
<evidence type="ECO:0000256" key="1">
    <source>
        <dbReference type="SAM" id="MobiDB-lite"/>
    </source>
</evidence>
<dbReference type="Proteomes" id="UP000765509">
    <property type="component" value="Unassembled WGS sequence"/>
</dbReference>
<dbReference type="AlphaFoldDB" id="A0A9Q3D8I0"/>
<protein>
    <submittedName>
        <fullName evidence="2">Uncharacterized protein</fullName>
    </submittedName>
</protein>
<gene>
    <name evidence="2" type="ORF">O181_035561</name>
</gene>
<accession>A0A9Q3D8I0</accession>
<feature type="compositionally biased region" description="Polar residues" evidence="1">
    <location>
        <begin position="21"/>
        <end position="42"/>
    </location>
</feature>
<dbReference type="OrthoDB" id="5582182at2759"/>
<name>A0A9Q3D8I0_9BASI</name>
<evidence type="ECO:0000313" key="2">
    <source>
        <dbReference type="EMBL" id="MBW0495846.1"/>
    </source>
</evidence>
<sequence length="83" mass="9501">MDTTLELNSRYHKRQKAKGGNQENNPPVTGWNSSRTPQGSSSKRPHHKKNNKGKQSQASKYKPHDALLTKHNKLIGSERERRI</sequence>
<organism evidence="2 3">
    <name type="scientific">Austropuccinia psidii MF-1</name>
    <dbReference type="NCBI Taxonomy" id="1389203"/>
    <lineage>
        <taxon>Eukaryota</taxon>
        <taxon>Fungi</taxon>
        <taxon>Dikarya</taxon>
        <taxon>Basidiomycota</taxon>
        <taxon>Pucciniomycotina</taxon>
        <taxon>Pucciniomycetes</taxon>
        <taxon>Pucciniales</taxon>
        <taxon>Sphaerophragmiaceae</taxon>
        <taxon>Austropuccinia</taxon>
    </lineage>
</organism>
<evidence type="ECO:0000313" key="3">
    <source>
        <dbReference type="Proteomes" id="UP000765509"/>
    </source>
</evidence>
<proteinExistence type="predicted"/>
<dbReference type="EMBL" id="AVOT02013316">
    <property type="protein sequence ID" value="MBW0495846.1"/>
    <property type="molecule type" value="Genomic_DNA"/>
</dbReference>